<protein>
    <submittedName>
        <fullName evidence="1">Uncharacterized protein</fullName>
    </submittedName>
</protein>
<sequence length="82" mass="9498">MSSIADRYLSYYIKQAGGELGEAGENLKQKAEEKLKTISSVGVRMTKCPRLNKIKSSANKMRRHLVRKRRRDRIVQRDIFST</sequence>
<dbReference type="Proteomes" id="UP000792457">
    <property type="component" value="Unassembled WGS sequence"/>
</dbReference>
<dbReference type="AlphaFoldDB" id="A0A8K0KRH1"/>
<accession>A0A8K0KRH1</accession>
<organism evidence="1 2">
    <name type="scientific">Ladona fulva</name>
    <name type="common">Scarce chaser dragonfly</name>
    <name type="synonym">Libellula fulva</name>
    <dbReference type="NCBI Taxonomy" id="123851"/>
    <lineage>
        <taxon>Eukaryota</taxon>
        <taxon>Metazoa</taxon>
        <taxon>Ecdysozoa</taxon>
        <taxon>Arthropoda</taxon>
        <taxon>Hexapoda</taxon>
        <taxon>Insecta</taxon>
        <taxon>Pterygota</taxon>
        <taxon>Palaeoptera</taxon>
        <taxon>Odonata</taxon>
        <taxon>Epiprocta</taxon>
        <taxon>Anisoptera</taxon>
        <taxon>Libelluloidea</taxon>
        <taxon>Libellulidae</taxon>
        <taxon>Ladona</taxon>
    </lineage>
</organism>
<dbReference type="EMBL" id="KZ310114">
    <property type="protein sequence ID" value="KAG8239867.1"/>
    <property type="molecule type" value="Genomic_DNA"/>
</dbReference>
<comment type="caution">
    <text evidence="1">The sequence shown here is derived from an EMBL/GenBank/DDBJ whole genome shotgun (WGS) entry which is preliminary data.</text>
</comment>
<evidence type="ECO:0000313" key="1">
    <source>
        <dbReference type="EMBL" id="KAG8239867.1"/>
    </source>
</evidence>
<proteinExistence type="predicted"/>
<keyword evidence="2" id="KW-1185">Reference proteome</keyword>
<reference evidence="1" key="1">
    <citation type="submission" date="2013-04" db="EMBL/GenBank/DDBJ databases">
        <authorList>
            <person name="Qu J."/>
            <person name="Murali S.C."/>
            <person name="Bandaranaike D."/>
            <person name="Bellair M."/>
            <person name="Blankenburg K."/>
            <person name="Chao H."/>
            <person name="Dinh H."/>
            <person name="Doddapaneni H."/>
            <person name="Downs B."/>
            <person name="Dugan-Rocha S."/>
            <person name="Elkadiri S."/>
            <person name="Gnanaolivu R.D."/>
            <person name="Hernandez B."/>
            <person name="Javaid M."/>
            <person name="Jayaseelan J.C."/>
            <person name="Lee S."/>
            <person name="Li M."/>
            <person name="Ming W."/>
            <person name="Munidasa M."/>
            <person name="Muniz J."/>
            <person name="Nguyen L."/>
            <person name="Ongeri F."/>
            <person name="Osuji N."/>
            <person name="Pu L.-L."/>
            <person name="Puazo M."/>
            <person name="Qu C."/>
            <person name="Quiroz J."/>
            <person name="Raj R."/>
            <person name="Weissenberger G."/>
            <person name="Xin Y."/>
            <person name="Zou X."/>
            <person name="Han Y."/>
            <person name="Richards S."/>
            <person name="Worley K."/>
            <person name="Muzny D."/>
            <person name="Gibbs R."/>
        </authorList>
    </citation>
    <scope>NUCLEOTIDE SEQUENCE</scope>
    <source>
        <strain evidence="1">Sampled in the wild</strain>
    </source>
</reference>
<name>A0A8K0KRH1_LADFU</name>
<gene>
    <name evidence="1" type="ORF">J437_LFUL018978</name>
</gene>
<reference evidence="1" key="2">
    <citation type="submission" date="2017-10" db="EMBL/GenBank/DDBJ databases">
        <title>Ladona fulva Genome sequencing and assembly.</title>
        <authorList>
            <person name="Murali S."/>
            <person name="Richards S."/>
            <person name="Bandaranaike D."/>
            <person name="Bellair M."/>
            <person name="Blankenburg K."/>
            <person name="Chao H."/>
            <person name="Dinh H."/>
            <person name="Doddapaneni H."/>
            <person name="Dugan-Rocha S."/>
            <person name="Elkadiri S."/>
            <person name="Gnanaolivu R."/>
            <person name="Hernandez B."/>
            <person name="Skinner E."/>
            <person name="Javaid M."/>
            <person name="Lee S."/>
            <person name="Li M."/>
            <person name="Ming W."/>
            <person name="Munidasa M."/>
            <person name="Muniz J."/>
            <person name="Nguyen L."/>
            <person name="Hughes D."/>
            <person name="Osuji N."/>
            <person name="Pu L.-L."/>
            <person name="Puazo M."/>
            <person name="Qu C."/>
            <person name="Quiroz J."/>
            <person name="Raj R."/>
            <person name="Weissenberger G."/>
            <person name="Xin Y."/>
            <person name="Zou X."/>
            <person name="Han Y."/>
            <person name="Worley K."/>
            <person name="Muzny D."/>
            <person name="Gibbs R."/>
        </authorList>
    </citation>
    <scope>NUCLEOTIDE SEQUENCE</scope>
    <source>
        <strain evidence="1">Sampled in the wild</strain>
    </source>
</reference>
<evidence type="ECO:0000313" key="2">
    <source>
        <dbReference type="Proteomes" id="UP000792457"/>
    </source>
</evidence>